<evidence type="ECO:0000256" key="1">
    <source>
        <dbReference type="SAM" id="MobiDB-lite"/>
    </source>
</evidence>
<feature type="region of interest" description="Disordered" evidence="1">
    <location>
        <begin position="1"/>
        <end position="24"/>
    </location>
</feature>
<keyword evidence="3" id="KW-1185">Reference proteome</keyword>
<comment type="caution">
    <text evidence="2">The sequence shown here is derived from an EMBL/GenBank/DDBJ whole genome shotgun (WGS) entry which is preliminary data.</text>
</comment>
<name>A0A8X6W778_TRICX</name>
<feature type="compositionally biased region" description="Basic residues" evidence="1">
    <location>
        <begin position="1"/>
        <end position="16"/>
    </location>
</feature>
<proteinExistence type="predicted"/>
<evidence type="ECO:0000313" key="3">
    <source>
        <dbReference type="Proteomes" id="UP000887159"/>
    </source>
</evidence>
<dbReference type="Proteomes" id="UP000887159">
    <property type="component" value="Unassembled WGS sequence"/>
</dbReference>
<dbReference type="EMBL" id="BMAU01021387">
    <property type="protein sequence ID" value="GFY29292.1"/>
    <property type="molecule type" value="Genomic_DNA"/>
</dbReference>
<reference evidence="2" key="1">
    <citation type="submission" date="2020-08" db="EMBL/GenBank/DDBJ databases">
        <title>Multicomponent nature underlies the extraordinary mechanical properties of spider dragline silk.</title>
        <authorList>
            <person name="Kono N."/>
            <person name="Nakamura H."/>
            <person name="Mori M."/>
            <person name="Yoshida Y."/>
            <person name="Ohtoshi R."/>
            <person name="Malay A.D."/>
            <person name="Moran D.A.P."/>
            <person name="Tomita M."/>
            <person name="Numata K."/>
            <person name="Arakawa K."/>
        </authorList>
    </citation>
    <scope>NUCLEOTIDE SEQUENCE</scope>
</reference>
<organism evidence="2 3">
    <name type="scientific">Trichonephila clavipes</name>
    <name type="common">Golden silk orbweaver</name>
    <name type="synonym">Nephila clavipes</name>
    <dbReference type="NCBI Taxonomy" id="2585209"/>
    <lineage>
        <taxon>Eukaryota</taxon>
        <taxon>Metazoa</taxon>
        <taxon>Ecdysozoa</taxon>
        <taxon>Arthropoda</taxon>
        <taxon>Chelicerata</taxon>
        <taxon>Arachnida</taxon>
        <taxon>Araneae</taxon>
        <taxon>Araneomorphae</taxon>
        <taxon>Entelegynae</taxon>
        <taxon>Araneoidea</taxon>
        <taxon>Nephilidae</taxon>
        <taxon>Trichonephila</taxon>
    </lineage>
</organism>
<dbReference type="AlphaFoldDB" id="A0A8X6W778"/>
<protein>
    <submittedName>
        <fullName evidence="2">Uncharacterized protein</fullName>
    </submittedName>
</protein>
<evidence type="ECO:0000313" key="2">
    <source>
        <dbReference type="EMBL" id="GFY29292.1"/>
    </source>
</evidence>
<accession>A0A8X6W778</accession>
<gene>
    <name evidence="2" type="ORF">TNCV_4724201</name>
</gene>
<sequence length="121" mass="13914">MQKRFHKTHGRPKRPNMLRNFNPTRGRKVVTGASIWTNRDWQPIDCLLSDYSRPTTDETLIHCLELFLPFRMPSEAVTLTAPHYLLPLNQSGDTLFHHGPSSTRPHLTIDMGWRNASCSCS</sequence>